<accession>A0ABT9ZBG1</accession>
<dbReference type="InterPro" id="IPR016163">
    <property type="entry name" value="Ald_DH_C"/>
</dbReference>
<dbReference type="PIRSF" id="PIRSF036492">
    <property type="entry name" value="ALDH"/>
    <property type="match status" value="1"/>
</dbReference>
<dbReference type="EMBL" id="JAUSUD010000003">
    <property type="protein sequence ID" value="MDQ0229603.1"/>
    <property type="molecule type" value="Genomic_DNA"/>
</dbReference>
<keyword evidence="2 3" id="KW-0560">Oxidoreductase</keyword>
<evidence type="ECO:0000259" key="6">
    <source>
        <dbReference type="Pfam" id="PF00171"/>
    </source>
</evidence>
<evidence type="ECO:0000256" key="4">
    <source>
        <dbReference type="PROSITE-ProRule" id="PRU10007"/>
    </source>
</evidence>
<feature type="domain" description="Aldehyde dehydrogenase" evidence="6">
    <location>
        <begin position="7"/>
        <end position="439"/>
    </location>
</feature>
<dbReference type="Pfam" id="PF00171">
    <property type="entry name" value="Aldedh"/>
    <property type="match status" value="1"/>
</dbReference>
<comment type="similarity">
    <text evidence="1 3 5">Belongs to the aldehyde dehydrogenase family.</text>
</comment>
<evidence type="ECO:0000256" key="2">
    <source>
        <dbReference type="ARBA" id="ARBA00023002"/>
    </source>
</evidence>
<dbReference type="InterPro" id="IPR012394">
    <property type="entry name" value="Aldehyde_DH_NAD(P)"/>
</dbReference>
<dbReference type="Gene3D" id="3.40.605.10">
    <property type="entry name" value="Aldehyde Dehydrogenase, Chain A, domain 1"/>
    <property type="match status" value="1"/>
</dbReference>
<dbReference type="RefSeq" id="WP_307337627.1">
    <property type="nucleotide sequence ID" value="NZ_JAUSUD010000003.1"/>
</dbReference>
<name>A0ABT9ZBG1_9BACI</name>
<dbReference type="Gene3D" id="3.40.309.10">
    <property type="entry name" value="Aldehyde Dehydrogenase, Chain A, domain 2"/>
    <property type="match status" value="1"/>
</dbReference>
<keyword evidence="8" id="KW-1185">Reference proteome</keyword>
<protein>
    <recommendedName>
        <fullName evidence="3">Aldehyde dehydrogenase</fullName>
    </recommendedName>
</protein>
<proteinExistence type="inferred from homology"/>
<sequence length="467" mass="52507">MKEEIVIEESSVEAVEDAVQRQKKFFATGQTFAKEKRINVLKQLAQLIRSNEREIVTALKNDLNKSETEAYMTEIGFLLEEIRFAIKKIDSWMKPVKVKTAKTHIGSKGYQVAEPYGVTLIIAPWNYPFQLQLAPLIGAIAAGNTAILKPSELAPHTSRLLSRLIKAEFDPNYIAVLEGGIETTNHLLEQPFDYIFFTGSVPVGKIIMQKAAKQLIPVTLELGGKSPCIVDETANLTLAAKRIAFGKWTNAGQTCIAPDYLFIHHSVRDRLIEEMKKVVKDFYGSDANQNESYPKIINQKHFNRLKRYLSDGDILFGGQVNEDKHKMAPTLMKPFEMSSSLMTEEIFGPILPILDYETLDEVISFVKKRPKPLALYLFTTNNNTEKRVLKEISFGGGCVNDTLMHIATPYLPFGGVGESGIGSYHGESSFVAFSHYKSILKQTNRFDLSLKYPNAKNSLKLMKKLMK</sequence>
<organism evidence="7 8">
    <name type="scientific">Metabacillus malikii</name>
    <dbReference type="NCBI Taxonomy" id="1504265"/>
    <lineage>
        <taxon>Bacteria</taxon>
        <taxon>Bacillati</taxon>
        <taxon>Bacillota</taxon>
        <taxon>Bacilli</taxon>
        <taxon>Bacillales</taxon>
        <taxon>Bacillaceae</taxon>
        <taxon>Metabacillus</taxon>
    </lineage>
</organism>
<comment type="caution">
    <text evidence="7">The sequence shown here is derived from an EMBL/GenBank/DDBJ whole genome shotgun (WGS) entry which is preliminary data.</text>
</comment>
<gene>
    <name evidence="7" type="ORF">J2S19_000855</name>
</gene>
<dbReference type="GO" id="GO:0004029">
    <property type="term" value="F:aldehyde dehydrogenase (NAD+) activity"/>
    <property type="evidence" value="ECO:0007669"/>
    <property type="project" value="UniProtKB-EC"/>
</dbReference>
<dbReference type="SUPFAM" id="SSF53720">
    <property type="entry name" value="ALDH-like"/>
    <property type="match status" value="1"/>
</dbReference>
<evidence type="ECO:0000313" key="8">
    <source>
        <dbReference type="Proteomes" id="UP001234495"/>
    </source>
</evidence>
<dbReference type="InterPro" id="IPR016161">
    <property type="entry name" value="Ald_DH/histidinol_DH"/>
</dbReference>
<dbReference type="CDD" id="cd07136">
    <property type="entry name" value="ALDH_YwdH-P39616"/>
    <property type="match status" value="1"/>
</dbReference>
<dbReference type="PANTHER" id="PTHR43570">
    <property type="entry name" value="ALDEHYDE DEHYDROGENASE"/>
    <property type="match status" value="1"/>
</dbReference>
<feature type="active site" evidence="4">
    <location>
        <position position="221"/>
    </location>
</feature>
<evidence type="ECO:0000256" key="1">
    <source>
        <dbReference type="ARBA" id="ARBA00009986"/>
    </source>
</evidence>
<dbReference type="InterPro" id="IPR015590">
    <property type="entry name" value="Aldehyde_DH_dom"/>
</dbReference>
<evidence type="ECO:0000256" key="5">
    <source>
        <dbReference type="RuleBase" id="RU003345"/>
    </source>
</evidence>
<dbReference type="Proteomes" id="UP001234495">
    <property type="component" value="Unassembled WGS sequence"/>
</dbReference>
<dbReference type="PROSITE" id="PS00687">
    <property type="entry name" value="ALDEHYDE_DEHYDR_GLU"/>
    <property type="match status" value="1"/>
</dbReference>
<dbReference type="PANTHER" id="PTHR43570:SF16">
    <property type="entry name" value="ALDEHYDE DEHYDROGENASE TYPE III, ISOFORM Q"/>
    <property type="match status" value="1"/>
</dbReference>
<dbReference type="InterPro" id="IPR016162">
    <property type="entry name" value="Ald_DH_N"/>
</dbReference>
<evidence type="ECO:0000313" key="7">
    <source>
        <dbReference type="EMBL" id="MDQ0229603.1"/>
    </source>
</evidence>
<dbReference type="InterPro" id="IPR029510">
    <property type="entry name" value="Ald_DH_CS_GLU"/>
</dbReference>
<reference evidence="7 8" key="1">
    <citation type="submission" date="2023-07" db="EMBL/GenBank/DDBJ databases">
        <title>Genomic Encyclopedia of Type Strains, Phase IV (KMG-IV): sequencing the most valuable type-strain genomes for metagenomic binning, comparative biology and taxonomic classification.</title>
        <authorList>
            <person name="Goeker M."/>
        </authorList>
    </citation>
    <scope>NUCLEOTIDE SEQUENCE [LARGE SCALE GENOMIC DNA]</scope>
    <source>
        <strain evidence="7 8">DSM 29005</strain>
    </source>
</reference>
<evidence type="ECO:0000256" key="3">
    <source>
        <dbReference type="PIRNR" id="PIRNR036492"/>
    </source>
</evidence>